<feature type="region of interest" description="Disordered" evidence="1">
    <location>
        <begin position="25"/>
        <end position="79"/>
    </location>
</feature>
<accession>A0A7X1KML8</accession>
<feature type="compositionally biased region" description="Low complexity" evidence="1">
    <location>
        <begin position="31"/>
        <end position="48"/>
    </location>
</feature>
<comment type="caution">
    <text evidence="2">The sequence shown here is derived from an EMBL/GenBank/DDBJ whole genome shotgun (WGS) entry which is preliminary data.</text>
</comment>
<name>A0A7X1KML8_9SPHN</name>
<reference evidence="2 3" key="1">
    <citation type="submission" date="2020-08" db="EMBL/GenBank/DDBJ databases">
        <title>The genome sequence of type strain Novosphingobium flavum NBRC 111647.</title>
        <authorList>
            <person name="Liu Y."/>
        </authorList>
    </citation>
    <scope>NUCLEOTIDE SEQUENCE [LARGE SCALE GENOMIC DNA]</scope>
    <source>
        <strain evidence="2 3">NBRC 111647</strain>
    </source>
</reference>
<dbReference type="RefSeq" id="WP_185665080.1">
    <property type="nucleotide sequence ID" value="NZ_JACLAW010000012.1"/>
</dbReference>
<evidence type="ECO:0000313" key="3">
    <source>
        <dbReference type="Proteomes" id="UP000566813"/>
    </source>
</evidence>
<sequence length="197" mass="20647">MSLRQTLSISAAFAAVLHIAGCDRRPPAPQPSAEAASGGSVAPAVAASDPPPRIAASEAPPVAAPARVPAQALPTRSTGVQAPEAVLKDWAAAIEAHDWHRVRALWGHRGADSGLSPEAFERRWSRLAQPRVVVGPGEQEGAAGSSFYTAPVRIEDGAKTIAGTVTLRRVNDVPGAAAEQLRWHFDTAVRAPWTDPR</sequence>
<gene>
    <name evidence="2" type="ORF">H7F51_14750</name>
</gene>
<dbReference type="EMBL" id="JACLAW010000012">
    <property type="protein sequence ID" value="MBC2666776.1"/>
    <property type="molecule type" value="Genomic_DNA"/>
</dbReference>
<proteinExistence type="predicted"/>
<protein>
    <submittedName>
        <fullName evidence="2">Uncharacterized protein</fullName>
    </submittedName>
</protein>
<evidence type="ECO:0000313" key="2">
    <source>
        <dbReference type="EMBL" id="MBC2666776.1"/>
    </source>
</evidence>
<dbReference type="Proteomes" id="UP000566813">
    <property type="component" value="Unassembled WGS sequence"/>
</dbReference>
<organism evidence="2 3">
    <name type="scientific">Novosphingobium flavum</name>
    <dbReference type="NCBI Taxonomy" id="1778672"/>
    <lineage>
        <taxon>Bacteria</taxon>
        <taxon>Pseudomonadati</taxon>
        <taxon>Pseudomonadota</taxon>
        <taxon>Alphaproteobacteria</taxon>
        <taxon>Sphingomonadales</taxon>
        <taxon>Sphingomonadaceae</taxon>
        <taxon>Novosphingobium</taxon>
    </lineage>
</organism>
<dbReference type="AlphaFoldDB" id="A0A7X1KML8"/>
<keyword evidence="3" id="KW-1185">Reference proteome</keyword>
<evidence type="ECO:0000256" key="1">
    <source>
        <dbReference type="SAM" id="MobiDB-lite"/>
    </source>
</evidence>
<feature type="compositionally biased region" description="Low complexity" evidence="1">
    <location>
        <begin position="55"/>
        <end position="74"/>
    </location>
</feature>